<dbReference type="InterPro" id="IPR047198">
    <property type="entry name" value="DDP-like_NUDIX"/>
</dbReference>
<dbReference type="GO" id="GO:0005737">
    <property type="term" value="C:cytoplasm"/>
    <property type="evidence" value="ECO:0007669"/>
    <property type="project" value="TreeGrafter"/>
</dbReference>
<dbReference type="Gene3D" id="3.90.79.10">
    <property type="entry name" value="Nucleoside Triphosphate Pyrophosphohydrolase"/>
    <property type="match status" value="1"/>
</dbReference>
<dbReference type="PROSITE" id="PS51462">
    <property type="entry name" value="NUDIX"/>
    <property type="match status" value="1"/>
</dbReference>
<accession>A0A238JZP0</accession>
<reference evidence="7" key="1">
    <citation type="submission" date="2017-05" db="EMBL/GenBank/DDBJ databases">
        <authorList>
            <person name="Rodrigo-Torres L."/>
            <person name="Arahal R. D."/>
            <person name="Lucena T."/>
        </authorList>
    </citation>
    <scope>NUCLEOTIDE SEQUENCE [LARGE SCALE GENOMIC DNA]</scope>
    <source>
        <strain evidence="7">CECT 8715</strain>
    </source>
</reference>
<dbReference type="PANTHER" id="PTHR12629">
    <property type="entry name" value="DIPHOSPHOINOSITOL POLYPHOSPHATE PHOSPHOHYDROLASE"/>
    <property type="match status" value="1"/>
</dbReference>
<dbReference type="OrthoDB" id="7066910at2"/>
<sequence length="154" mass="16783">MKNAGLSPDILSETGAFPVLPQSAALCYRLRRGVPEILLITTRGSGRWIIPKGRMIDGLSGAETAAQEAWEEAGVTGCCETRSIGQFSFDKHHRDLGRVTCVVDVYPLLVAKTADRFPEVAERRRRWMLPEKAAQAVSIGGLSGLLRSNALNPH</sequence>
<dbReference type="AlphaFoldDB" id="A0A238JZP0"/>
<dbReference type="PANTHER" id="PTHR12629:SF0">
    <property type="entry name" value="DIPHOSPHOINOSITOL-POLYPHOSPHATE DIPHOSPHATASE"/>
    <property type="match status" value="1"/>
</dbReference>
<dbReference type="SUPFAM" id="SSF55811">
    <property type="entry name" value="Nudix"/>
    <property type="match status" value="1"/>
</dbReference>
<feature type="domain" description="Nudix hydrolase" evidence="5">
    <location>
        <begin position="20"/>
        <end position="150"/>
    </location>
</feature>
<evidence type="ECO:0000256" key="4">
    <source>
        <dbReference type="ARBA" id="ARBA00022842"/>
    </source>
</evidence>
<keyword evidence="2" id="KW-0479">Metal-binding</keyword>
<protein>
    <submittedName>
        <fullName evidence="6">NUDIX domain protein</fullName>
    </submittedName>
</protein>
<proteinExistence type="predicted"/>
<keyword evidence="3" id="KW-0378">Hydrolase</keyword>
<dbReference type="GO" id="GO:0016462">
    <property type="term" value="F:pyrophosphatase activity"/>
    <property type="evidence" value="ECO:0007669"/>
    <property type="project" value="InterPro"/>
</dbReference>
<evidence type="ECO:0000313" key="6">
    <source>
        <dbReference type="EMBL" id="SMX36109.1"/>
    </source>
</evidence>
<dbReference type="Proteomes" id="UP000202485">
    <property type="component" value="Unassembled WGS sequence"/>
</dbReference>
<comment type="cofactor">
    <cofactor evidence="1">
        <name>Mg(2+)</name>
        <dbReference type="ChEBI" id="CHEBI:18420"/>
    </cofactor>
</comment>
<gene>
    <name evidence="6" type="ORF">RUA8715_01286</name>
</gene>
<evidence type="ECO:0000256" key="1">
    <source>
        <dbReference type="ARBA" id="ARBA00001946"/>
    </source>
</evidence>
<keyword evidence="7" id="KW-1185">Reference proteome</keyword>
<dbReference type="RefSeq" id="WP_093963034.1">
    <property type="nucleotide sequence ID" value="NZ_FXYG01000001.1"/>
</dbReference>
<evidence type="ECO:0000313" key="7">
    <source>
        <dbReference type="Proteomes" id="UP000202485"/>
    </source>
</evidence>
<dbReference type="GO" id="GO:0046872">
    <property type="term" value="F:metal ion binding"/>
    <property type="evidence" value="ECO:0007669"/>
    <property type="project" value="UniProtKB-KW"/>
</dbReference>
<dbReference type="CDD" id="cd04666">
    <property type="entry name" value="NUDIX_DIPP2_like_Nudt4"/>
    <property type="match status" value="1"/>
</dbReference>
<organism evidence="6 7">
    <name type="scientific">Ruegeria arenilitoris</name>
    <dbReference type="NCBI Taxonomy" id="1173585"/>
    <lineage>
        <taxon>Bacteria</taxon>
        <taxon>Pseudomonadati</taxon>
        <taxon>Pseudomonadota</taxon>
        <taxon>Alphaproteobacteria</taxon>
        <taxon>Rhodobacterales</taxon>
        <taxon>Roseobacteraceae</taxon>
        <taxon>Ruegeria</taxon>
    </lineage>
</organism>
<evidence type="ECO:0000256" key="3">
    <source>
        <dbReference type="ARBA" id="ARBA00022801"/>
    </source>
</evidence>
<evidence type="ECO:0000256" key="2">
    <source>
        <dbReference type="ARBA" id="ARBA00022723"/>
    </source>
</evidence>
<dbReference type="InterPro" id="IPR000086">
    <property type="entry name" value="NUDIX_hydrolase_dom"/>
</dbReference>
<name>A0A238JZP0_9RHOB</name>
<evidence type="ECO:0000259" key="5">
    <source>
        <dbReference type="PROSITE" id="PS51462"/>
    </source>
</evidence>
<keyword evidence="4" id="KW-0460">Magnesium</keyword>
<dbReference type="EMBL" id="FXYG01000001">
    <property type="protein sequence ID" value="SMX36109.1"/>
    <property type="molecule type" value="Genomic_DNA"/>
</dbReference>
<dbReference type="Pfam" id="PF00293">
    <property type="entry name" value="NUDIX"/>
    <property type="match status" value="1"/>
</dbReference>
<dbReference type="InterPro" id="IPR015797">
    <property type="entry name" value="NUDIX_hydrolase-like_dom_sf"/>
</dbReference>